<evidence type="ECO:0000313" key="2">
    <source>
        <dbReference type="Proteomes" id="UP000002063"/>
    </source>
</evidence>
<proteinExistence type="predicted"/>
<dbReference type="GeneID" id="8513554"/>
<keyword evidence="2" id="KW-1185">Reference proteome</keyword>
<dbReference type="EMBL" id="CP001787">
    <property type="protein sequence ID" value="ACX73071.1"/>
    <property type="molecule type" value="Genomic_DNA"/>
</dbReference>
<dbReference type="RefSeq" id="WP_015733291.1">
    <property type="nucleotide sequence ID" value="NC_013407.1"/>
</dbReference>
<gene>
    <name evidence="1" type="ordered locus">Metvu_1214</name>
</gene>
<sequence>MDSIMEIIENIEVELYKLKAELMPVEIPEDEGFEKITEEKINKYYEDLKNPELWVDEEEFFRVLNEDNDKE</sequence>
<reference evidence="1" key="1">
    <citation type="submission" date="2009-10" db="EMBL/GenBank/DDBJ databases">
        <title>Complete sequence of chromosome of Methanocaldococcus vulcanius M7.</title>
        <authorList>
            <consortium name="US DOE Joint Genome Institute"/>
            <person name="Lucas S."/>
            <person name="Copeland A."/>
            <person name="Lapidus A."/>
            <person name="Glavina del Rio T."/>
            <person name="Dalin E."/>
            <person name="Tice H."/>
            <person name="Bruce D."/>
            <person name="Goodwin L."/>
            <person name="Pitluck S."/>
            <person name="Lcollab F.I."/>
            <person name="Brettin T."/>
            <person name="Detter J.C."/>
            <person name="Han C."/>
            <person name="Tapia R."/>
            <person name="Kuske C.R."/>
            <person name="Schmutz J."/>
            <person name="Larimer F."/>
            <person name="Land M."/>
            <person name="Hauser L."/>
            <person name="Kyrpides N."/>
            <person name="Ovchinikova G."/>
            <person name="Sieprawska-Lupa M."/>
            <person name="Whitman W.B."/>
            <person name="Woyke T."/>
        </authorList>
    </citation>
    <scope>NUCLEOTIDE SEQUENCE [LARGE SCALE GENOMIC DNA]</scope>
    <source>
        <strain evidence="1">M7</strain>
    </source>
</reference>
<name>C9RHL9_METVM</name>
<evidence type="ECO:0000313" key="1">
    <source>
        <dbReference type="EMBL" id="ACX73071.1"/>
    </source>
</evidence>
<dbReference type="AlphaFoldDB" id="C9RHL9"/>
<accession>C9RHL9</accession>
<dbReference type="Proteomes" id="UP000002063">
    <property type="component" value="Chromosome"/>
</dbReference>
<dbReference type="KEGG" id="mvu:Metvu_1214"/>
<dbReference type="OrthoDB" id="380442at2157"/>
<organism evidence="1 2">
    <name type="scientific">Methanocaldococcus vulcanius (strain ATCC 700851 / DSM 12094 / M7)</name>
    <name type="common">Methanococcus vulcanius</name>
    <dbReference type="NCBI Taxonomy" id="579137"/>
    <lineage>
        <taxon>Archaea</taxon>
        <taxon>Methanobacteriati</taxon>
        <taxon>Methanobacteriota</taxon>
        <taxon>Methanomada group</taxon>
        <taxon>Methanococci</taxon>
        <taxon>Methanococcales</taxon>
        <taxon>Methanocaldococcaceae</taxon>
        <taxon>Methanocaldococcus</taxon>
    </lineage>
</organism>
<dbReference type="eggNOG" id="arCOG13202">
    <property type="taxonomic scope" value="Archaea"/>
</dbReference>
<protein>
    <submittedName>
        <fullName evidence="1">Uncharacterized protein</fullName>
    </submittedName>
</protein>
<dbReference type="HOGENOM" id="CLU_2766133_0_0_2"/>